<evidence type="ECO:0000256" key="13">
    <source>
        <dbReference type="SAM" id="Phobius"/>
    </source>
</evidence>
<keyword evidence="16" id="KW-1185">Reference proteome</keyword>
<sequence>MREFLNTAFYWVVTELTTLLGFGLAIVFIAHLIRQKRSPSSTLAWLLAIVLIPYIGVPFYILFGGRKMKRMAARKQRVYAPGTPKKADLIDFDTQRLLRSYGVPEESQGNRVEIVETGEEAYARLVEMIEGAQSTLFIMTFVLSNDEVGRALIEMLTRKAESGVTVRLLIDDVGSWWLPRRALAPLIKAGGQVAYFMPVFHIPFRGRANLRNHRKIAVADHRLAFAGGMNLTASYIGPLADPARWRDLAVMVEGPTVDDLEWLFFSDWKFATGEDLAMQFPRPLEPSHNHAPATLSHRPGNSVVQVVASGPDVEGDPLFESLLSLVFFARERIWILTPYFVPDEMLVRGLALAARRGVDVRLIVPWKSNHPITDVAREGYLRELHEAGASVLLYRPTMLHAKAVIFDDKLVAIGSPNMDNRSLFLNYEVALYIFSAESVGETARWAERLMAGSTVYEPKRGASREIAESVLRLVSPLL</sequence>
<evidence type="ECO:0000313" key="15">
    <source>
        <dbReference type="EMBL" id="APW60612.1"/>
    </source>
</evidence>
<evidence type="ECO:0000256" key="11">
    <source>
        <dbReference type="ARBA" id="ARBA00023264"/>
    </source>
</evidence>
<dbReference type="PANTHER" id="PTHR21248:SF22">
    <property type="entry name" value="PHOSPHOLIPASE D"/>
    <property type="match status" value="1"/>
</dbReference>
<accession>A0A1U7CNU7</accession>
<evidence type="ECO:0000256" key="7">
    <source>
        <dbReference type="ARBA" id="ARBA00022989"/>
    </source>
</evidence>
<feature type="domain" description="PLD phosphodiesterase" evidence="14">
    <location>
        <begin position="395"/>
        <end position="422"/>
    </location>
</feature>
<feature type="transmembrane region" description="Helical" evidence="13">
    <location>
        <begin position="45"/>
        <end position="65"/>
    </location>
</feature>
<dbReference type="AlphaFoldDB" id="A0A1U7CNU7"/>
<dbReference type="InterPro" id="IPR001736">
    <property type="entry name" value="PLipase_D/transphosphatidylase"/>
</dbReference>
<keyword evidence="11" id="KW-1208">Phospholipid metabolism</keyword>
<dbReference type="RefSeq" id="WP_083712857.1">
    <property type="nucleotide sequence ID" value="NZ_CP019082.1"/>
</dbReference>
<evidence type="ECO:0000256" key="3">
    <source>
        <dbReference type="ARBA" id="ARBA00022516"/>
    </source>
</evidence>
<dbReference type="GO" id="GO:0032049">
    <property type="term" value="P:cardiolipin biosynthetic process"/>
    <property type="evidence" value="ECO:0007669"/>
    <property type="project" value="UniProtKB-UniRule"/>
</dbReference>
<dbReference type="SMART" id="SM00155">
    <property type="entry name" value="PLDc"/>
    <property type="match status" value="2"/>
</dbReference>
<protein>
    <recommendedName>
        <fullName evidence="12">Cardiolipin synthase</fullName>
        <ecNumber evidence="12">2.7.8.-</ecNumber>
    </recommendedName>
</protein>
<keyword evidence="8" id="KW-0443">Lipid metabolism</keyword>
<dbReference type="Pfam" id="PF13091">
    <property type="entry name" value="PLDc_2"/>
    <property type="match status" value="2"/>
</dbReference>
<dbReference type="KEGG" id="pbor:BSF38_02088"/>
<dbReference type="EMBL" id="CP019082">
    <property type="protein sequence ID" value="APW60612.1"/>
    <property type="molecule type" value="Genomic_DNA"/>
</dbReference>
<evidence type="ECO:0000256" key="9">
    <source>
        <dbReference type="ARBA" id="ARBA00023136"/>
    </source>
</evidence>
<dbReference type="Proteomes" id="UP000186309">
    <property type="component" value="Chromosome"/>
</dbReference>
<keyword evidence="2" id="KW-1003">Cell membrane</keyword>
<dbReference type="Gene3D" id="3.30.870.10">
    <property type="entry name" value="Endonuclease Chain A"/>
    <property type="match status" value="2"/>
</dbReference>
<evidence type="ECO:0000256" key="2">
    <source>
        <dbReference type="ARBA" id="ARBA00022475"/>
    </source>
</evidence>
<dbReference type="SUPFAM" id="SSF56024">
    <property type="entry name" value="Phospholipase D/nuclease"/>
    <property type="match status" value="2"/>
</dbReference>
<keyword evidence="3" id="KW-0444">Lipid biosynthesis</keyword>
<dbReference type="PROSITE" id="PS50035">
    <property type="entry name" value="PLD"/>
    <property type="match status" value="2"/>
</dbReference>
<evidence type="ECO:0000256" key="4">
    <source>
        <dbReference type="ARBA" id="ARBA00022679"/>
    </source>
</evidence>
<keyword evidence="6" id="KW-0677">Repeat</keyword>
<evidence type="ECO:0000256" key="1">
    <source>
        <dbReference type="ARBA" id="ARBA00004651"/>
    </source>
</evidence>
<dbReference type="GO" id="GO:0008808">
    <property type="term" value="F:cardiolipin synthase activity"/>
    <property type="evidence" value="ECO:0007669"/>
    <property type="project" value="UniProtKB-UniRule"/>
</dbReference>
<keyword evidence="5 13" id="KW-0812">Transmembrane</keyword>
<evidence type="ECO:0000259" key="14">
    <source>
        <dbReference type="PROSITE" id="PS50035"/>
    </source>
</evidence>
<reference evidence="16" key="1">
    <citation type="submission" date="2016-12" db="EMBL/GenBank/DDBJ databases">
        <title>Comparative genomics of four Isosphaeraceae planctomycetes: a common pool of plasmids and glycoside hydrolase genes.</title>
        <authorList>
            <person name="Ivanova A."/>
        </authorList>
    </citation>
    <scope>NUCLEOTIDE SEQUENCE [LARGE SCALE GENOMIC DNA]</scope>
    <source>
        <strain evidence="16">PX4</strain>
    </source>
</reference>
<dbReference type="OrthoDB" id="9762009at2"/>
<evidence type="ECO:0000313" key="16">
    <source>
        <dbReference type="Proteomes" id="UP000186309"/>
    </source>
</evidence>
<keyword evidence="7 13" id="KW-1133">Transmembrane helix</keyword>
<dbReference type="InterPro" id="IPR025202">
    <property type="entry name" value="PLD-like_dom"/>
</dbReference>
<feature type="transmembrane region" description="Helical" evidence="13">
    <location>
        <begin position="9"/>
        <end position="33"/>
    </location>
</feature>
<organism evidence="15 16">
    <name type="scientific">Paludisphaera borealis</name>
    <dbReference type="NCBI Taxonomy" id="1387353"/>
    <lineage>
        <taxon>Bacteria</taxon>
        <taxon>Pseudomonadati</taxon>
        <taxon>Planctomycetota</taxon>
        <taxon>Planctomycetia</taxon>
        <taxon>Isosphaerales</taxon>
        <taxon>Isosphaeraceae</taxon>
        <taxon>Paludisphaera</taxon>
    </lineage>
</organism>
<dbReference type="STRING" id="1387353.BSF38_02088"/>
<proteinExistence type="predicted"/>
<keyword evidence="10" id="KW-0594">Phospholipid biosynthesis</keyword>
<gene>
    <name evidence="15" type="primary">ywiE</name>
    <name evidence="15" type="ORF">BSF38_02088</name>
</gene>
<name>A0A1U7CNU7_9BACT</name>
<dbReference type="EC" id="2.7.8.-" evidence="12"/>
<dbReference type="NCBIfam" id="TIGR04265">
    <property type="entry name" value="bac_cardiolipin"/>
    <property type="match status" value="1"/>
</dbReference>
<keyword evidence="4 15" id="KW-0808">Transferase</keyword>
<dbReference type="InterPro" id="IPR027379">
    <property type="entry name" value="CLS_N"/>
</dbReference>
<evidence type="ECO:0000256" key="6">
    <source>
        <dbReference type="ARBA" id="ARBA00022737"/>
    </source>
</evidence>
<comment type="subcellular location">
    <subcellularLocation>
        <location evidence="1">Cell membrane</location>
        <topology evidence="1">Multi-pass membrane protein</topology>
    </subcellularLocation>
</comment>
<feature type="domain" description="PLD phosphodiesterase" evidence="14">
    <location>
        <begin position="208"/>
        <end position="235"/>
    </location>
</feature>
<dbReference type="InterPro" id="IPR022924">
    <property type="entry name" value="Cardiolipin_synthase"/>
</dbReference>
<evidence type="ECO:0000256" key="8">
    <source>
        <dbReference type="ARBA" id="ARBA00023098"/>
    </source>
</evidence>
<dbReference type="GO" id="GO:0005886">
    <property type="term" value="C:plasma membrane"/>
    <property type="evidence" value="ECO:0007669"/>
    <property type="project" value="UniProtKB-SubCell"/>
</dbReference>
<evidence type="ECO:0000256" key="12">
    <source>
        <dbReference type="NCBIfam" id="TIGR04265"/>
    </source>
</evidence>
<keyword evidence="9 13" id="KW-0472">Membrane</keyword>
<evidence type="ECO:0000256" key="10">
    <source>
        <dbReference type="ARBA" id="ARBA00023209"/>
    </source>
</evidence>
<evidence type="ECO:0000256" key="5">
    <source>
        <dbReference type="ARBA" id="ARBA00022692"/>
    </source>
</evidence>
<dbReference type="Pfam" id="PF13396">
    <property type="entry name" value="PLDc_N"/>
    <property type="match status" value="1"/>
</dbReference>
<dbReference type="PANTHER" id="PTHR21248">
    <property type="entry name" value="CARDIOLIPIN SYNTHASE"/>
    <property type="match status" value="1"/>
</dbReference>